<dbReference type="Proteomes" id="UP001230268">
    <property type="component" value="Unassembled WGS sequence"/>
</dbReference>
<evidence type="ECO:0000313" key="5">
    <source>
        <dbReference type="Proteomes" id="UP001230268"/>
    </source>
</evidence>
<sequence>MIESYKDPKNRLDTELLDDVDEKLFPVAHSSGIILPDRDDMPPDVSNEHYNIALASLYHDHDALYTLLKRLRYEKLRKLSSHDGWNPFDLQHVNVCTPIPIGDIEQYGYDEQTSSCRCPNTLIPCTRQQAASDRSFWSFKLRRLARQHKFTRRYDRLKLAARHLNILNTKGVLLQTVTLDAAAYRKRQMCNAVDAVLCSVRDNSRASTQWSPWGGCSEKCNRGMQERLKITYNNGGMQLVVDKKHCELAKCSDYKQLSGPQCTLSVVPPSEQRNVVVRTCSCPEDGSILCSSEEARLSMPIWIPQFREFCKASLNINPSNKVLYKDLPDLKNLYLGRFIYIRFKDGYYFDCTERWGILDKNYTTNYCKIGSPILCKEKIEKNTHAASFVEVNSYEHKKKDMIFTLPLFMLLIVVSIVYTLLYSFISRRKRSVLKQS</sequence>
<gene>
    <name evidence="4" type="ORF">BgAZ_204770</name>
</gene>
<proteinExistence type="predicted"/>
<comment type="caution">
    <text evidence="4">The sequence shown here is derived from an EMBL/GenBank/DDBJ whole genome shotgun (WGS) entry which is preliminary data.</text>
</comment>
<name>A0AAD8LQQ8_BABGI</name>
<keyword evidence="3" id="KW-0812">Transmembrane</keyword>
<evidence type="ECO:0000256" key="2">
    <source>
        <dbReference type="ARBA" id="ARBA00022475"/>
    </source>
</evidence>
<protein>
    <submittedName>
        <fullName evidence="4">Uncharacterized protein</fullName>
    </submittedName>
</protein>
<accession>A0AAD8LQQ8</accession>
<organism evidence="4 5">
    <name type="scientific">Babesia gibsoni</name>
    <dbReference type="NCBI Taxonomy" id="33632"/>
    <lineage>
        <taxon>Eukaryota</taxon>
        <taxon>Sar</taxon>
        <taxon>Alveolata</taxon>
        <taxon>Apicomplexa</taxon>
        <taxon>Aconoidasida</taxon>
        <taxon>Piroplasmida</taxon>
        <taxon>Babesiidae</taxon>
        <taxon>Babesia</taxon>
    </lineage>
</organism>
<dbReference type="PROSITE" id="PS50092">
    <property type="entry name" value="TSP1"/>
    <property type="match status" value="1"/>
</dbReference>
<keyword evidence="3" id="KW-1133">Transmembrane helix</keyword>
<dbReference type="InterPro" id="IPR000884">
    <property type="entry name" value="TSP1_rpt"/>
</dbReference>
<evidence type="ECO:0000256" key="3">
    <source>
        <dbReference type="SAM" id="Phobius"/>
    </source>
</evidence>
<dbReference type="InterPro" id="IPR036383">
    <property type="entry name" value="TSP1_rpt_sf"/>
</dbReference>
<dbReference type="EMBL" id="JAVEPI010000002">
    <property type="protein sequence ID" value="KAK1443601.1"/>
    <property type="molecule type" value="Genomic_DNA"/>
</dbReference>
<evidence type="ECO:0000256" key="1">
    <source>
        <dbReference type="ARBA" id="ARBA00004236"/>
    </source>
</evidence>
<dbReference type="AlphaFoldDB" id="A0AAD8LQQ8"/>
<keyword evidence="2" id="KW-1003">Cell membrane</keyword>
<feature type="transmembrane region" description="Helical" evidence="3">
    <location>
        <begin position="401"/>
        <end position="425"/>
    </location>
</feature>
<reference evidence="4" key="1">
    <citation type="submission" date="2023-08" db="EMBL/GenBank/DDBJ databases">
        <title>Draft sequence of the Babesia gibsoni genome.</title>
        <authorList>
            <person name="Yamagishi J.Y."/>
            <person name="Xuan X.X."/>
        </authorList>
    </citation>
    <scope>NUCLEOTIDE SEQUENCE</scope>
    <source>
        <strain evidence="4">Azabu</strain>
    </source>
</reference>
<dbReference type="SMART" id="SM00209">
    <property type="entry name" value="TSP1"/>
    <property type="match status" value="1"/>
</dbReference>
<comment type="subcellular location">
    <subcellularLocation>
        <location evidence="1">Cell membrane</location>
    </subcellularLocation>
</comment>
<keyword evidence="3" id="KW-0472">Membrane</keyword>
<dbReference type="SUPFAM" id="SSF82895">
    <property type="entry name" value="TSP-1 type 1 repeat"/>
    <property type="match status" value="1"/>
</dbReference>
<evidence type="ECO:0000313" key="4">
    <source>
        <dbReference type="EMBL" id="KAK1443601.1"/>
    </source>
</evidence>
<dbReference type="GO" id="GO:0005886">
    <property type="term" value="C:plasma membrane"/>
    <property type="evidence" value="ECO:0007669"/>
    <property type="project" value="UniProtKB-SubCell"/>
</dbReference>
<keyword evidence="5" id="KW-1185">Reference proteome</keyword>